<dbReference type="InterPro" id="IPR043504">
    <property type="entry name" value="Peptidase_S1_PA_chymotrypsin"/>
</dbReference>
<comment type="subcellular location">
    <subcellularLocation>
        <location evidence="1">Secreted</location>
    </subcellularLocation>
</comment>
<dbReference type="SMART" id="SM00680">
    <property type="entry name" value="CLIP"/>
    <property type="match status" value="2"/>
</dbReference>
<feature type="domain" description="Peptidase S1" evidence="12">
    <location>
        <begin position="452"/>
        <end position="685"/>
    </location>
</feature>
<keyword evidence="14" id="KW-1185">Reference proteome</keyword>
<dbReference type="AlphaFoldDB" id="T1GQQ3"/>
<organism evidence="13 14">
    <name type="scientific">Megaselia scalaris</name>
    <name type="common">Humpbacked fly</name>
    <name type="synonym">Phora scalaris</name>
    <dbReference type="NCBI Taxonomy" id="36166"/>
    <lineage>
        <taxon>Eukaryota</taxon>
        <taxon>Metazoa</taxon>
        <taxon>Ecdysozoa</taxon>
        <taxon>Arthropoda</taxon>
        <taxon>Hexapoda</taxon>
        <taxon>Insecta</taxon>
        <taxon>Pterygota</taxon>
        <taxon>Neoptera</taxon>
        <taxon>Endopterygota</taxon>
        <taxon>Diptera</taxon>
        <taxon>Brachycera</taxon>
        <taxon>Muscomorpha</taxon>
        <taxon>Platypezoidea</taxon>
        <taxon>Phoridae</taxon>
        <taxon>Megaseliini</taxon>
        <taxon>Megaselia</taxon>
    </lineage>
</organism>
<keyword evidence="6" id="KW-1015">Disulfide bond</keyword>
<keyword evidence="11" id="KW-0720">Serine protease</keyword>
<dbReference type="InterPro" id="IPR009003">
    <property type="entry name" value="Peptidase_S1_PA"/>
</dbReference>
<dbReference type="SUPFAM" id="SSF50494">
    <property type="entry name" value="Trypsin-like serine proteases"/>
    <property type="match status" value="2"/>
</dbReference>
<dbReference type="InterPro" id="IPR033116">
    <property type="entry name" value="TRYPSIN_SER"/>
</dbReference>
<evidence type="ECO:0000256" key="11">
    <source>
        <dbReference type="RuleBase" id="RU363034"/>
    </source>
</evidence>
<accession>T1GQQ3</accession>
<dbReference type="CDD" id="cd00190">
    <property type="entry name" value="Tryp_SPc"/>
    <property type="match status" value="2"/>
</dbReference>
<evidence type="ECO:0000313" key="14">
    <source>
        <dbReference type="Proteomes" id="UP000015102"/>
    </source>
</evidence>
<dbReference type="HOGENOM" id="CLU_004497_3_1_1"/>
<evidence type="ECO:0000256" key="2">
    <source>
        <dbReference type="ARBA" id="ARBA00022525"/>
    </source>
</evidence>
<dbReference type="Pfam" id="PF00089">
    <property type="entry name" value="Trypsin"/>
    <property type="match status" value="2"/>
</dbReference>
<protein>
    <recommendedName>
        <fullName evidence="9">Phenoloxidase-activating factor 2</fullName>
    </recommendedName>
    <alternativeName>
        <fullName evidence="10">Prophenoloxidase-activating factor II</fullName>
    </alternativeName>
</protein>
<evidence type="ECO:0000259" key="12">
    <source>
        <dbReference type="PROSITE" id="PS50240"/>
    </source>
</evidence>
<dbReference type="PROSITE" id="PS00135">
    <property type="entry name" value="TRYPSIN_SER"/>
    <property type="match status" value="1"/>
</dbReference>
<evidence type="ECO:0000256" key="3">
    <source>
        <dbReference type="ARBA" id="ARBA00022729"/>
    </source>
</evidence>
<keyword evidence="7" id="KW-0325">Glycoprotein</keyword>
<keyword evidence="2" id="KW-0964">Secreted</keyword>
<dbReference type="FunFam" id="2.40.10.10:FF:000038">
    <property type="entry name" value="Serine protease"/>
    <property type="match status" value="1"/>
</dbReference>
<keyword evidence="3" id="KW-0732">Signal</keyword>
<dbReference type="GO" id="GO:0005576">
    <property type="term" value="C:extracellular region"/>
    <property type="evidence" value="ECO:0007669"/>
    <property type="project" value="UniProtKB-SubCell"/>
</dbReference>
<comment type="similarity">
    <text evidence="8">Belongs to the peptidase S1 family. CLIP subfamily.</text>
</comment>
<evidence type="ECO:0000256" key="8">
    <source>
        <dbReference type="ARBA" id="ARBA00024195"/>
    </source>
</evidence>
<dbReference type="SMART" id="SM00020">
    <property type="entry name" value="Tryp_SPc"/>
    <property type="match status" value="2"/>
</dbReference>
<evidence type="ECO:0000313" key="13">
    <source>
        <dbReference type="EnsemblMetazoa" id="MESCA005965-PA"/>
    </source>
</evidence>
<dbReference type="EnsemblMetazoa" id="MESCA005965-RA">
    <property type="protein sequence ID" value="MESCA005965-PA"/>
    <property type="gene ID" value="MESCA005965"/>
</dbReference>
<dbReference type="EMBL" id="CAQQ02022379">
    <property type="status" value="NOT_ANNOTATED_CDS"/>
    <property type="molecule type" value="Genomic_DNA"/>
</dbReference>
<evidence type="ECO:0000256" key="7">
    <source>
        <dbReference type="ARBA" id="ARBA00023180"/>
    </source>
</evidence>
<dbReference type="PANTHER" id="PTHR24252:SF7">
    <property type="entry name" value="HYALIN"/>
    <property type="match status" value="1"/>
</dbReference>
<keyword evidence="4" id="KW-0106">Calcium</keyword>
<dbReference type="PRINTS" id="PR00722">
    <property type="entry name" value="CHYMOTRYPSIN"/>
</dbReference>
<dbReference type="InterPro" id="IPR018114">
    <property type="entry name" value="TRYPSIN_HIS"/>
</dbReference>
<keyword evidence="5" id="KW-0865">Zymogen</keyword>
<dbReference type="InterPro" id="IPR001254">
    <property type="entry name" value="Trypsin_dom"/>
</dbReference>
<dbReference type="PANTHER" id="PTHR24252">
    <property type="entry name" value="ACROSIN-RELATED"/>
    <property type="match status" value="1"/>
</dbReference>
<dbReference type="Gene3D" id="2.40.10.10">
    <property type="entry name" value="Trypsin-like serine proteases"/>
    <property type="match status" value="2"/>
</dbReference>
<dbReference type="GO" id="GO:0006508">
    <property type="term" value="P:proteolysis"/>
    <property type="evidence" value="ECO:0007669"/>
    <property type="project" value="UniProtKB-KW"/>
</dbReference>
<name>T1GQQ3_MEGSC</name>
<reference evidence="14" key="1">
    <citation type="submission" date="2013-02" db="EMBL/GenBank/DDBJ databases">
        <authorList>
            <person name="Hughes D."/>
        </authorList>
    </citation>
    <scope>NUCLEOTIDE SEQUENCE</scope>
    <source>
        <strain>Durham</strain>
        <strain evidence="14">NC isolate 2 -- Noor lab</strain>
    </source>
</reference>
<dbReference type="GO" id="GO:0004252">
    <property type="term" value="F:serine-type endopeptidase activity"/>
    <property type="evidence" value="ECO:0007669"/>
    <property type="project" value="InterPro"/>
</dbReference>
<dbReference type="Proteomes" id="UP000015102">
    <property type="component" value="Unassembled WGS sequence"/>
</dbReference>
<dbReference type="PROSITE" id="PS00134">
    <property type="entry name" value="TRYPSIN_HIS"/>
    <property type="match status" value="1"/>
</dbReference>
<evidence type="ECO:0000256" key="4">
    <source>
        <dbReference type="ARBA" id="ARBA00022837"/>
    </source>
</evidence>
<dbReference type="OMA" id="WMVAITR"/>
<proteinExistence type="inferred from homology"/>
<keyword evidence="11" id="KW-0378">Hydrolase</keyword>
<sequence length="686" mass="77467">MMQNKMKNQNHCETPYSIHGTCQTMNECKIPEIEGKSFNAIEHLCVLGGKQIGVCCPDSFKAPTNHRINHINKLYNKDVSRVVNSSIRPEQRGCGISARQFPKIIGARAVDPEEWPWMVAITRKGHPAAWCGGSLITDRHILTAAHCIDKFKPKDLIVRLGEYNFKQLNETRFRDFNISAMVHHVDYDPSTYENDIALMRIEQPALFNSYIWPVCMPPLGEIWHNYTGFITGWGTQHFSGPFSNILKEVNVPIWDLSSCRKKFVERLSDNMICAGDENGDSCQHDSGGPLMVQLPNRDGFSLVLCLGVFDVPTVNAQESIQELTSLFLGLLKIQAYAESRTKRQSGSLYFPDDQQLKEERCKTPYGQDGTCKQVSSCPMPQLKNNIEQAIDHLCIIDGKQIGVCCPDSFKPETGPRFDSISNAYNQVSKSSNNMNRPEERGCGITTRQFPKITGERTAEPDEWPWMVAITRKGYPAAWCGGALITDRHILTAAHCIDKFKVADLEIRLGEYNFKQSNETRSRDFRIAAMVTHVDYNPLNYENDIALIRIEKPTIFNSYVWPACMPPLGAEWESMTAIVLGWGTQHFGGPFSNILKEVDIPIWKLSKCREVFVERINDNMICAGREEGGADSCQGDSGGPLLIQLPNRRWVVVGVVSWGIRCGEKNRPGLYTRVDKYIQWIIDNSNI</sequence>
<reference evidence="13" key="2">
    <citation type="submission" date="2015-06" db="UniProtKB">
        <authorList>
            <consortium name="EnsemblMetazoa"/>
        </authorList>
    </citation>
    <scope>IDENTIFICATION</scope>
</reference>
<dbReference type="FunFam" id="2.40.10.10:FF:000028">
    <property type="entry name" value="Serine protease easter"/>
    <property type="match status" value="1"/>
</dbReference>
<feature type="domain" description="Peptidase S1" evidence="12">
    <location>
        <begin position="104"/>
        <end position="342"/>
    </location>
</feature>
<evidence type="ECO:0000256" key="6">
    <source>
        <dbReference type="ARBA" id="ARBA00023157"/>
    </source>
</evidence>
<evidence type="ECO:0000256" key="1">
    <source>
        <dbReference type="ARBA" id="ARBA00004613"/>
    </source>
</evidence>
<evidence type="ECO:0000256" key="10">
    <source>
        <dbReference type="ARBA" id="ARBA00076468"/>
    </source>
</evidence>
<dbReference type="InterPro" id="IPR022700">
    <property type="entry name" value="CLIP"/>
</dbReference>
<keyword evidence="11" id="KW-0645">Protease</keyword>
<evidence type="ECO:0000256" key="9">
    <source>
        <dbReference type="ARBA" id="ARBA00068096"/>
    </source>
</evidence>
<dbReference type="PROSITE" id="PS50240">
    <property type="entry name" value="TRYPSIN_DOM"/>
    <property type="match status" value="2"/>
</dbReference>
<dbReference type="STRING" id="36166.T1GQQ3"/>
<dbReference type="InterPro" id="IPR001314">
    <property type="entry name" value="Peptidase_S1A"/>
</dbReference>
<evidence type="ECO:0000256" key="5">
    <source>
        <dbReference type="ARBA" id="ARBA00023145"/>
    </source>
</evidence>